<dbReference type="HOGENOM" id="CLU_1304059_0_0_5"/>
<protein>
    <recommendedName>
        <fullName evidence="3">DUF4304 domain-containing protein</fullName>
    </recommendedName>
</protein>
<sequence length="211" mass="23862">MEDADSNAIDAWKAGLDPTTRKRALKLLTKEVDDILLPLGFVRQGVRWHRTGWFATTFVEIQKSRYGNACFINFGRDARVADWRAPSYRDNTHWRIASLAHRDAACRLDQLPYAELDGVSDLRLEVVCLLRNGAAPFLEQAQGLFGSLLRPRRSVEDELRRRPAAVFRRVLSALLFGRDDNRGAPGAATDLFGLNFLSDLFERMSYSDFGG</sequence>
<gene>
    <name evidence="1" type="ORF">RGR602_PC00692</name>
</gene>
<reference evidence="1 2" key="1">
    <citation type="submission" date="2013-11" db="EMBL/GenBank/DDBJ databases">
        <title>Complete genome sequence of Rhizobium gallicum bv. gallicum R602.</title>
        <authorList>
            <person name="Bustos P."/>
            <person name="Santamaria R.I."/>
            <person name="Lozano L."/>
            <person name="Acosta J.L."/>
            <person name="Ormeno-Orrillo E."/>
            <person name="Rogel M.A."/>
            <person name="Romero D."/>
            <person name="Cevallos M.A."/>
            <person name="Martinez-Romero E."/>
            <person name="Gonzalez V."/>
        </authorList>
    </citation>
    <scope>NUCLEOTIDE SEQUENCE [LARGE SCALE GENOMIC DNA]</scope>
    <source>
        <strain evidence="1 2">R602</strain>
        <plasmid evidence="1 2">pRgalR602c</plasmid>
    </source>
</reference>
<geneLocation type="plasmid" evidence="1 2">
    <name>pRgalR602c</name>
</geneLocation>
<accession>A0A0B4XD65</accession>
<evidence type="ECO:0000313" key="1">
    <source>
        <dbReference type="EMBL" id="AJD44730.1"/>
    </source>
</evidence>
<organism evidence="1 2">
    <name type="scientific">Rhizobium gallicum bv. gallicum R602sp</name>
    <dbReference type="NCBI Taxonomy" id="1041138"/>
    <lineage>
        <taxon>Bacteria</taxon>
        <taxon>Pseudomonadati</taxon>
        <taxon>Pseudomonadota</taxon>
        <taxon>Alphaproteobacteria</taxon>
        <taxon>Hyphomicrobiales</taxon>
        <taxon>Rhizobiaceae</taxon>
        <taxon>Rhizobium/Agrobacterium group</taxon>
        <taxon>Rhizobium</taxon>
    </lineage>
</organism>
<evidence type="ECO:0000313" key="2">
    <source>
        <dbReference type="Proteomes" id="UP000031368"/>
    </source>
</evidence>
<proteinExistence type="predicted"/>
<keyword evidence="2" id="KW-1185">Reference proteome</keyword>
<dbReference type="AlphaFoldDB" id="A0A0B4XD65"/>
<name>A0A0B4XD65_9HYPH</name>
<dbReference type="KEGG" id="rga:RGR602_PC00692"/>
<dbReference type="Proteomes" id="UP000031368">
    <property type="component" value="Plasmid pRgalR602c"/>
</dbReference>
<dbReference type="EMBL" id="CP006880">
    <property type="protein sequence ID" value="AJD44730.1"/>
    <property type="molecule type" value="Genomic_DNA"/>
</dbReference>
<keyword evidence="1" id="KW-0614">Plasmid</keyword>
<evidence type="ECO:0008006" key="3">
    <source>
        <dbReference type="Google" id="ProtNLM"/>
    </source>
</evidence>